<dbReference type="CDD" id="cd01831">
    <property type="entry name" value="Endoglucanase_E_like"/>
    <property type="match status" value="1"/>
</dbReference>
<sequence>MTRRIPVLTWALSALLACGGWPPEAFPPPQELPGSAIPPSQSPSPGLTWVTVPASDSRIQYMGRVDVSDASAVFSHPGVSVKVRFKGDAIALLLKDRSAGDKRTTNYYQVTLDAQMSMKFAVHGDQAVYEMGWGLAPGEHTLELVKLTESEVGTSELQGFKVHGELLDPPARPALKLEFIGDSITCGYGNEASIPEADNPTTGFHSINQNITRSHGWLTARNLGAEVMTVCYSGRGMYRNNTGDTTGTLPQLHDRVLPRQATPRWDFARYTPSIVVLNLGTNDFAPGTPDAARFTAAYQDFVARLRSYYPKARIICAVGPIMNDWYPAGQKHWSKIQDWVSSVVKDFNARGDARVHYLAYAPQQGPYGEDWHPSTATQEAMATRLTDFIRSLK</sequence>
<evidence type="ECO:0000313" key="5">
    <source>
        <dbReference type="Proteomes" id="UP000217257"/>
    </source>
</evidence>
<evidence type="ECO:0000259" key="3">
    <source>
        <dbReference type="Pfam" id="PF17996"/>
    </source>
</evidence>
<dbReference type="PANTHER" id="PTHR37834">
    <property type="entry name" value="GDSL-LIKE LIPASE/ACYLHYDROLASE DOMAIN PROTEIN (AFU_ORTHOLOGUE AFUA_2G00620)"/>
    <property type="match status" value="1"/>
</dbReference>
<feature type="signal peptide" evidence="1">
    <location>
        <begin position="1"/>
        <end position="19"/>
    </location>
</feature>
<gene>
    <name evidence="4" type="ORF">CYFUS_004582</name>
</gene>
<dbReference type="AlphaFoldDB" id="A0A250J6T8"/>
<dbReference type="KEGG" id="cfus:CYFUS_004582"/>
<dbReference type="Pfam" id="PF13472">
    <property type="entry name" value="Lipase_GDSL_2"/>
    <property type="match status" value="1"/>
</dbReference>
<keyword evidence="1" id="KW-0732">Signal</keyword>
<name>A0A250J6T8_9BACT</name>
<reference evidence="4 5" key="1">
    <citation type="submission" date="2017-06" db="EMBL/GenBank/DDBJ databases">
        <title>Sequencing and comparative analysis of myxobacterial genomes.</title>
        <authorList>
            <person name="Rupp O."/>
            <person name="Goesmann A."/>
            <person name="Sogaard-Andersen L."/>
        </authorList>
    </citation>
    <scope>NUCLEOTIDE SEQUENCE [LARGE SCALE GENOMIC DNA]</scope>
    <source>
        <strain evidence="4 5">DSM 52655</strain>
    </source>
</reference>
<dbReference type="SUPFAM" id="SSF52266">
    <property type="entry name" value="SGNH hydrolase"/>
    <property type="match status" value="1"/>
</dbReference>
<dbReference type="InterPro" id="IPR013830">
    <property type="entry name" value="SGNH_hydro"/>
</dbReference>
<evidence type="ECO:0000313" key="4">
    <source>
        <dbReference type="EMBL" id="ATB39141.1"/>
    </source>
</evidence>
<proteinExistence type="predicted"/>
<dbReference type="Pfam" id="PF17996">
    <property type="entry name" value="CE2_N"/>
    <property type="match status" value="1"/>
</dbReference>
<dbReference type="InterPro" id="IPR036514">
    <property type="entry name" value="SGNH_hydro_sf"/>
</dbReference>
<feature type="chain" id="PRO_5012015671" evidence="1">
    <location>
        <begin position="20"/>
        <end position="393"/>
    </location>
</feature>
<dbReference type="InterPro" id="IPR052762">
    <property type="entry name" value="PCW_deacetylase/CE"/>
</dbReference>
<dbReference type="Gene3D" id="3.40.50.1110">
    <property type="entry name" value="SGNH hydrolase"/>
    <property type="match status" value="1"/>
</dbReference>
<feature type="domain" description="SGNH hydrolase-type esterase" evidence="2">
    <location>
        <begin position="179"/>
        <end position="379"/>
    </location>
</feature>
<feature type="domain" description="Carbohydrate esterase 2 N-terminal" evidence="3">
    <location>
        <begin position="61"/>
        <end position="170"/>
    </location>
</feature>
<dbReference type="PANTHER" id="PTHR37834:SF2">
    <property type="entry name" value="ESTERASE, SGNH HYDROLASE-TYPE"/>
    <property type="match status" value="1"/>
</dbReference>
<organism evidence="4 5">
    <name type="scientific">Cystobacter fuscus</name>
    <dbReference type="NCBI Taxonomy" id="43"/>
    <lineage>
        <taxon>Bacteria</taxon>
        <taxon>Pseudomonadati</taxon>
        <taxon>Myxococcota</taxon>
        <taxon>Myxococcia</taxon>
        <taxon>Myxococcales</taxon>
        <taxon>Cystobacterineae</taxon>
        <taxon>Archangiaceae</taxon>
        <taxon>Cystobacter</taxon>
    </lineage>
</organism>
<dbReference type="InterPro" id="IPR040794">
    <property type="entry name" value="CE2_N"/>
</dbReference>
<protein>
    <submittedName>
        <fullName evidence="4">Lipase domain protein</fullName>
    </submittedName>
</protein>
<dbReference type="InterPro" id="IPR037461">
    <property type="entry name" value="CtCE2-like_dom"/>
</dbReference>
<evidence type="ECO:0000259" key="2">
    <source>
        <dbReference type="Pfam" id="PF13472"/>
    </source>
</evidence>
<dbReference type="Proteomes" id="UP000217257">
    <property type="component" value="Chromosome"/>
</dbReference>
<dbReference type="Gene3D" id="2.60.120.260">
    <property type="entry name" value="Galactose-binding domain-like"/>
    <property type="match status" value="1"/>
</dbReference>
<evidence type="ECO:0000256" key="1">
    <source>
        <dbReference type="SAM" id="SignalP"/>
    </source>
</evidence>
<accession>A0A250J6T8</accession>
<dbReference type="PROSITE" id="PS51257">
    <property type="entry name" value="PROKAR_LIPOPROTEIN"/>
    <property type="match status" value="1"/>
</dbReference>
<dbReference type="EMBL" id="CP022098">
    <property type="protein sequence ID" value="ATB39141.1"/>
    <property type="molecule type" value="Genomic_DNA"/>
</dbReference>
<dbReference type="GO" id="GO:0052689">
    <property type="term" value="F:carboxylic ester hydrolase activity"/>
    <property type="evidence" value="ECO:0007669"/>
    <property type="project" value="InterPro"/>
</dbReference>